<reference evidence="2" key="1">
    <citation type="journal article" date="2019" name="Int. J. Syst. Evol. Microbiol.">
        <title>The Global Catalogue of Microorganisms (GCM) 10K type strain sequencing project: providing services to taxonomists for standard genome sequencing and annotation.</title>
        <authorList>
            <consortium name="The Broad Institute Genomics Platform"/>
            <consortium name="The Broad Institute Genome Sequencing Center for Infectious Disease"/>
            <person name="Wu L."/>
            <person name="Ma J."/>
        </authorList>
    </citation>
    <scope>NUCLEOTIDE SEQUENCE [LARGE SCALE GENOMIC DNA]</scope>
    <source>
        <strain evidence="2">DT92</strain>
    </source>
</reference>
<protein>
    <submittedName>
        <fullName evidence="1">Uncharacterized protein</fullName>
    </submittedName>
</protein>
<dbReference type="EMBL" id="JBHUHY010000015">
    <property type="protein sequence ID" value="MFD2188011.1"/>
    <property type="molecule type" value="Genomic_DNA"/>
</dbReference>
<organism evidence="1 2">
    <name type="scientific">Aquimarina celericrescens</name>
    <dbReference type="NCBI Taxonomy" id="1964542"/>
    <lineage>
        <taxon>Bacteria</taxon>
        <taxon>Pseudomonadati</taxon>
        <taxon>Bacteroidota</taxon>
        <taxon>Flavobacteriia</taxon>
        <taxon>Flavobacteriales</taxon>
        <taxon>Flavobacteriaceae</taxon>
        <taxon>Aquimarina</taxon>
    </lineage>
</organism>
<name>A0ABW5AZ63_9FLAO</name>
<gene>
    <name evidence="1" type="ORF">ACFSJT_14510</name>
</gene>
<sequence length="80" mass="9285">MGTINLSIGTYEKKVFDLVKINHILFEECIKKNISYAILLRDWIKECLDQRISVNKVAISINKSEVLRYIEVSSKIKILT</sequence>
<accession>A0ABW5AZ63</accession>
<proteinExistence type="predicted"/>
<keyword evidence="2" id="KW-1185">Reference proteome</keyword>
<evidence type="ECO:0000313" key="1">
    <source>
        <dbReference type="EMBL" id="MFD2188011.1"/>
    </source>
</evidence>
<dbReference type="RefSeq" id="WP_378321016.1">
    <property type="nucleotide sequence ID" value="NZ_JBHUHY010000015.1"/>
</dbReference>
<evidence type="ECO:0000313" key="2">
    <source>
        <dbReference type="Proteomes" id="UP001597344"/>
    </source>
</evidence>
<comment type="caution">
    <text evidence="1">The sequence shown here is derived from an EMBL/GenBank/DDBJ whole genome shotgun (WGS) entry which is preliminary data.</text>
</comment>
<dbReference type="Proteomes" id="UP001597344">
    <property type="component" value="Unassembled WGS sequence"/>
</dbReference>